<comment type="caution">
    <text evidence="1">The sequence shown here is derived from an EMBL/GenBank/DDBJ whole genome shotgun (WGS) entry which is preliminary data.</text>
</comment>
<organism evidence="1 2">
    <name type="scientific">Flavobacterium arsenatis</name>
    <dbReference type="NCBI Taxonomy" id="1484332"/>
    <lineage>
        <taxon>Bacteria</taxon>
        <taxon>Pseudomonadati</taxon>
        <taxon>Bacteroidota</taxon>
        <taxon>Flavobacteriia</taxon>
        <taxon>Flavobacteriales</taxon>
        <taxon>Flavobacteriaceae</taxon>
        <taxon>Flavobacterium</taxon>
    </lineage>
</organism>
<evidence type="ECO:0000313" key="1">
    <source>
        <dbReference type="EMBL" id="MDR6968022.1"/>
    </source>
</evidence>
<dbReference type="Proteomes" id="UP001255185">
    <property type="component" value="Unassembled WGS sequence"/>
</dbReference>
<dbReference type="EMBL" id="JAVDVI010000007">
    <property type="protein sequence ID" value="MDR6968022.1"/>
    <property type="molecule type" value="Genomic_DNA"/>
</dbReference>
<name>A0ABU1TQF5_9FLAO</name>
<keyword evidence="2" id="KW-1185">Reference proteome</keyword>
<proteinExistence type="predicted"/>
<protein>
    <recommendedName>
        <fullName evidence="3">VapB-type antitoxin</fullName>
    </recommendedName>
</protein>
<accession>A0ABU1TQF5</accession>
<evidence type="ECO:0008006" key="3">
    <source>
        <dbReference type="Google" id="ProtNLM"/>
    </source>
</evidence>
<dbReference type="RefSeq" id="WP_310026442.1">
    <property type="nucleotide sequence ID" value="NZ_JAVDVI010000007.1"/>
</dbReference>
<evidence type="ECO:0000313" key="2">
    <source>
        <dbReference type="Proteomes" id="UP001255185"/>
    </source>
</evidence>
<reference evidence="1 2" key="1">
    <citation type="submission" date="2023-07" db="EMBL/GenBank/DDBJ databases">
        <title>Sorghum-associated microbial communities from plants grown in Nebraska, USA.</title>
        <authorList>
            <person name="Schachtman D."/>
        </authorList>
    </citation>
    <scope>NUCLEOTIDE SEQUENCE [LARGE SCALE GENOMIC DNA]</scope>
    <source>
        <strain evidence="1 2">3773</strain>
    </source>
</reference>
<gene>
    <name evidence="1" type="ORF">J2X31_002036</name>
</gene>
<sequence>MENTILITLKTDKARNLIRDLEDLNIIEVIKENIVVGKKMSERFKGLLTRKEGEDLKKHIDQSREEWSDI</sequence>